<feature type="compositionally biased region" description="Basic and acidic residues" evidence="2">
    <location>
        <begin position="1436"/>
        <end position="1479"/>
    </location>
</feature>
<dbReference type="InterPro" id="IPR052095">
    <property type="entry name" value="UNC-13_domain"/>
</dbReference>
<proteinExistence type="predicted"/>
<feature type="compositionally biased region" description="Low complexity" evidence="2">
    <location>
        <begin position="1322"/>
        <end position="1336"/>
    </location>
</feature>
<dbReference type="Proteomes" id="UP001152320">
    <property type="component" value="Chromosome 17"/>
</dbReference>
<accession>A0A9Q0YN94</accession>
<evidence type="ECO:0000256" key="1">
    <source>
        <dbReference type="ARBA" id="ARBA00022483"/>
    </source>
</evidence>
<feature type="region of interest" description="Disordered" evidence="2">
    <location>
        <begin position="1318"/>
        <end position="1340"/>
    </location>
</feature>
<dbReference type="PROSITE" id="PS51259">
    <property type="entry name" value="MHD2"/>
    <property type="match status" value="1"/>
</dbReference>
<dbReference type="GO" id="GO:0099503">
    <property type="term" value="C:secretory vesicle"/>
    <property type="evidence" value="ECO:0007669"/>
    <property type="project" value="TreeGrafter"/>
</dbReference>
<feature type="compositionally biased region" description="Basic and acidic residues" evidence="2">
    <location>
        <begin position="1621"/>
        <end position="1630"/>
    </location>
</feature>
<dbReference type="PANTHER" id="PTHR45999:SF6">
    <property type="entry name" value="MHD2 DOMAIN-CONTAINING PROTEIN"/>
    <property type="match status" value="1"/>
</dbReference>
<protein>
    <recommendedName>
        <fullName evidence="3">MHD2 domain-containing protein</fullName>
    </recommendedName>
</protein>
<dbReference type="PANTHER" id="PTHR45999">
    <property type="entry name" value="UNC-13-4A, ISOFORM B"/>
    <property type="match status" value="1"/>
</dbReference>
<sequence length="1722" mass="193998">MDVRRNLGVWETGKPTQVPPDRVFKPFFNNLKLNSVNFSLVWQAEEMSMPEGILANVEDYFRKYLASHRTTTVLQSPSTPTEDYSFPNIQNEGIDSGIEDAQDVKLSARPTLTCNESRLSDREHSLYKHALLCAQFPVLSREPFKPTSYPQPPSPFSLSSLAFSTPPLSPTILSRSYSSGGGNSSDEGENLVQEEMLCSLVREAFRLTEESHISYDRAITEAYGGKSPAKILVEELLGRLYLIENHNHPLYRQSAFYINGATGQQQASRLSSIAYDLWQQEERMLVGSFISQFWTGHLPSPNSHLCRPEYWQSMQLMYKELLIKLLRHDQHVDGATNHRVILHSSSRRLLKEFALRYGVSDVYQRLVFLEFLSEEENFELERGFLRTVLQSITRTRDLIIREDEQSYTLNSELNLALKVLQQLRLRCESKLQGMLHTSLSPQIVGSLLTILSDAMQLINDLGGKNQESTKDCIERCVKKCFDNWFYHHRLRLTTELHLNSYTTLVSAELISKLVTWIQNEVLNCQQKYFAIFQSHSVDINKVACYSLYKKLMVDVRKLYNYIQNDSGENQSYSESTTELVTLARKLDKLSQDWSHVITPSQETWRFLFVHLAHMWLKEIRKDLHRLIRHSVEQDEFQGMDAPMTAEGSKLNHQRVLQSSGNFSPSLGSAFRSVSPPQSAGRSLANTIQSLAEDVKDPFLVLGSQGVGPDSLRKVRGGPTYHQGIKQENKECSKENHLSRLEGANNFQGTSQVASQSKYFISYPTYSPDDAPHLGWDSSVDSEDSQDIVGTVGKEHGDQVPNSFNCSSGYGTISQMRPSVSSFSSSVLTSSASTPYTQSGAFDASHQEPITVVTAPFSQSVFDFLTMMSCTSQFLKELCVVLCPESRDFLADGNFDALRAVLEAQRIHCIVGRDEEQILDILMPFYAVSMLSIDLCATPVSDAKSMVSEKVLDFANEMLAYNCLPRCRHQRNNQSNCNVYMNRKDDYICDRFEPITPEMCVRINNVETLLTSRKWLFQDHPHVHPFLNRRGQGSDDDNMQTLLEEVHLAQIKILAYKECPKAGSGTPYLWGGLCHFVVPQGSLGECGLNPFPGAKSWLCACSQLNLGLSRSMAILLECDASGIYNNMQPFLSCLHNHLNALSDWLYPQSYNQFCQSLWEMIINDVSDTVKKVPLLTQRTERLAGKLMQFMAKLLKEFTQGPLGRLDTEQCLKLAQPLLKILELYTLPTATIILTYHKILAQNWSSGYLHSSSGFLTQELLDVLSSSLHQTRKCFTASNLYSALENFGREHGHSENSTREEWMAGVVNEMIERRLLHPVGKGMRGSSRSSAVRSTPSRLYSEESEEYIFPEVTVHTFSEAPSDYRETSSGSNSPPVQPSVPDVKTIVKTWSKAHVEQREMNEDSVETMETDAGEMRSGGENEAKRSTEDATEVNSQSEPRRDESQGERQEKSDDIGERKNDEHKKNEEEDKKEKLDDEKMKKVGGNDGGSSTFKEAPSEMGGTHDTSGMGGLASFSHDMNECNQPANVTSGDGNVVGGTHIREGGVGATGGVMVANEGDYKSEQFKSFIEEKDGDVKINDQPAVRPKQRNIKPAFQEVAEVPKLQNEDSDDAGMETSLGQKLVRHEEEREGSGETGSQDQSSFVFMGEDPASIFTELEERSSFYRLSLPLQMQTDGLHLSGPGEHVSNADILITILQSRRRYDSEARDFMRSFVRVSHWPFCFC</sequence>
<keyword evidence="1" id="KW-0268">Exocytosis</keyword>
<name>A0A9Q0YN94_HOLLE</name>
<evidence type="ECO:0000256" key="2">
    <source>
        <dbReference type="SAM" id="MobiDB-lite"/>
    </source>
</evidence>
<keyword evidence="5" id="KW-1185">Reference proteome</keyword>
<feature type="compositionally biased region" description="Acidic residues" evidence="2">
    <location>
        <begin position="1400"/>
        <end position="1410"/>
    </location>
</feature>
<comment type="caution">
    <text evidence="4">The sequence shown here is derived from an EMBL/GenBank/DDBJ whole genome shotgun (WGS) entry which is preliminary data.</text>
</comment>
<dbReference type="GO" id="GO:0006887">
    <property type="term" value="P:exocytosis"/>
    <property type="evidence" value="ECO:0007669"/>
    <property type="project" value="UniProtKB-KW"/>
</dbReference>
<reference evidence="4" key="1">
    <citation type="submission" date="2021-10" db="EMBL/GenBank/DDBJ databases">
        <title>Tropical sea cucumber genome reveals ecological adaptation and Cuvierian tubules defense mechanism.</title>
        <authorList>
            <person name="Chen T."/>
        </authorList>
    </citation>
    <scope>NUCLEOTIDE SEQUENCE</scope>
    <source>
        <strain evidence="4">Nanhai2018</strain>
        <tissue evidence="4">Muscle</tissue>
    </source>
</reference>
<evidence type="ECO:0000313" key="5">
    <source>
        <dbReference type="Proteomes" id="UP001152320"/>
    </source>
</evidence>
<evidence type="ECO:0000313" key="4">
    <source>
        <dbReference type="EMBL" id="KAJ8025614.1"/>
    </source>
</evidence>
<feature type="domain" description="MHD2" evidence="3">
    <location>
        <begin position="1123"/>
        <end position="1234"/>
    </location>
</feature>
<feature type="region of interest" description="Disordered" evidence="2">
    <location>
        <begin position="1392"/>
        <end position="1534"/>
    </location>
</feature>
<evidence type="ECO:0000259" key="3">
    <source>
        <dbReference type="PROSITE" id="PS51259"/>
    </source>
</evidence>
<dbReference type="OrthoDB" id="10071880at2759"/>
<feature type="compositionally biased region" description="Basic and acidic residues" evidence="2">
    <location>
        <begin position="1411"/>
        <end position="1426"/>
    </location>
</feature>
<gene>
    <name evidence="4" type="ORF">HOLleu_33216</name>
</gene>
<dbReference type="InterPro" id="IPR014772">
    <property type="entry name" value="Munc13_dom-2"/>
</dbReference>
<feature type="region of interest" description="Disordered" evidence="2">
    <location>
        <begin position="1359"/>
        <end position="1380"/>
    </location>
</feature>
<organism evidence="4 5">
    <name type="scientific">Holothuria leucospilota</name>
    <name type="common">Black long sea cucumber</name>
    <name type="synonym">Mertensiothuria leucospilota</name>
    <dbReference type="NCBI Taxonomy" id="206669"/>
    <lineage>
        <taxon>Eukaryota</taxon>
        <taxon>Metazoa</taxon>
        <taxon>Echinodermata</taxon>
        <taxon>Eleutherozoa</taxon>
        <taxon>Echinozoa</taxon>
        <taxon>Holothuroidea</taxon>
        <taxon>Aspidochirotacea</taxon>
        <taxon>Aspidochirotida</taxon>
        <taxon>Holothuriidae</taxon>
        <taxon>Holothuria</taxon>
    </lineage>
</organism>
<dbReference type="EMBL" id="JAIZAY010000017">
    <property type="protein sequence ID" value="KAJ8025614.1"/>
    <property type="molecule type" value="Genomic_DNA"/>
</dbReference>
<feature type="region of interest" description="Disordered" evidence="2">
    <location>
        <begin position="1618"/>
        <end position="1640"/>
    </location>
</feature>
<feature type="compositionally biased region" description="Polar residues" evidence="2">
    <location>
        <begin position="1519"/>
        <end position="1530"/>
    </location>
</feature>